<gene>
    <name evidence="1" type="ORF">GCM10007392_05050</name>
</gene>
<name>A0A918K285_9GAMM</name>
<sequence>MVAVGLLAGCGYQLKGQFSFAEGLSPMVWQEDVDAEDLYYTMRDTFALYGLVLGTRPADTLVRVHSLQTSDVELSDANVLGLEVTWSLVNAYGVSVISYRSTRVETRLSLSPEVDEDEARAERFGYLRNRIALRVLDQLEALSDEELNRTPEDTPAE</sequence>
<evidence type="ECO:0000313" key="2">
    <source>
        <dbReference type="Proteomes" id="UP000626148"/>
    </source>
</evidence>
<keyword evidence="2" id="KW-1185">Reference proteome</keyword>
<organism evidence="1 2">
    <name type="scientific">Saccharospirillum salsuginis</name>
    <dbReference type="NCBI Taxonomy" id="418750"/>
    <lineage>
        <taxon>Bacteria</taxon>
        <taxon>Pseudomonadati</taxon>
        <taxon>Pseudomonadota</taxon>
        <taxon>Gammaproteobacteria</taxon>
        <taxon>Oceanospirillales</taxon>
        <taxon>Saccharospirillaceae</taxon>
        <taxon>Saccharospirillum</taxon>
    </lineage>
</organism>
<accession>A0A918K285</accession>
<reference evidence="1" key="2">
    <citation type="submission" date="2020-09" db="EMBL/GenBank/DDBJ databases">
        <authorList>
            <person name="Sun Q."/>
            <person name="Kim S."/>
        </authorList>
    </citation>
    <scope>NUCLEOTIDE SEQUENCE</scope>
    <source>
        <strain evidence="1">KCTC 22169</strain>
    </source>
</reference>
<dbReference type="AlphaFoldDB" id="A0A918K285"/>
<evidence type="ECO:0008006" key="3">
    <source>
        <dbReference type="Google" id="ProtNLM"/>
    </source>
</evidence>
<dbReference type="Proteomes" id="UP000626148">
    <property type="component" value="Unassembled WGS sequence"/>
</dbReference>
<comment type="caution">
    <text evidence="1">The sequence shown here is derived from an EMBL/GenBank/DDBJ whole genome shotgun (WGS) entry which is preliminary data.</text>
</comment>
<dbReference type="EMBL" id="BMXR01000001">
    <property type="protein sequence ID" value="GGX41184.1"/>
    <property type="molecule type" value="Genomic_DNA"/>
</dbReference>
<evidence type="ECO:0000313" key="1">
    <source>
        <dbReference type="EMBL" id="GGX41184.1"/>
    </source>
</evidence>
<reference evidence="1" key="1">
    <citation type="journal article" date="2014" name="Int. J. Syst. Evol. Microbiol.">
        <title>Complete genome sequence of Corynebacterium casei LMG S-19264T (=DSM 44701T), isolated from a smear-ripened cheese.</title>
        <authorList>
            <consortium name="US DOE Joint Genome Institute (JGI-PGF)"/>
            <person name="Walter F."/>
            <person name="Albersmeier A."/>
            <person name="Kalinowski J."/>
            <person name="Ruckert C."/>
        </authorList>
    </citation>
    <scope>NUCLEOTIDE SEQUENCE</scope>
    <source>
        <strain evidence="1">KCTC 22169</strain>
    </source>
</reference>
<proteinExistence type="predicted"/>
<protein>
    <recommendedName>
        <fullName evidence="3">LPS-assembly lipoprotein LptE</fullName>
    </recommendedName>
</protein>